<dbReference type="GeneID" id="86899158"/>
<keyword evidence="3" id="KW-1185">Reference proteome</keyword>
<accession>A0A0R2H2C4</accession>
<evidence type="ECO:0000256" key="1">
    <source>
        <dbReference type="ARBA" id="ARBA00023121"/>
    </source>
</evidence>
<dbReference type="Gene3D" id="3.30.1180.10">
    <property type="match status" value="1"/>
</dbReference>
<dbReference type="Gene3D" id="3.40.50.10170">
    <property type="match status" value="1"/>
</dbReference>
<dbReference type="AlphaFoldDB" id="A0A0R2H2C4"/>
<dbReference type="EMBL" id="JQBM01000001">
    <property type="protein sequence ID" value="KRN46760.1"/>
    <property type="molecule type" value="Genomic_DNA"/>
</dbReference>
<dbReference type="PROSITE" id="PS51482">
    <property type="entry name" value="DEGV"/>
    <property type="match status" value="1"/>
</dbReference>
<dbReference type="OrthoDB" id="5429275at2"/>
<dbReference type="PANTHER" id="PTHR33434:SF8">
    <property type="entry name" value="DEGV DOMAIN-CONTAINING PROTEIN SPR1019"/>
    <property type="match status" value="1"/>
</dbReference>
<keyword evidence="1" id="KW-0446">Lipid-binding</keyword>
<comment type="caution">
    <text evidence="2">The sequence shown here is derived from an EMBL/GenBank/DDBJ whole genome shotgun (WGS) entry which is preliminary data.</text>
</comment>
<proteinExistence type="predicted"/>
<reference evidence="2 3" key="1">
    <citation type="journal article" date="2015" name="Genome Announc.">
        <title>Expanding the biotechnology potential of lactobacilli through comparative genomics of 213 strains and associated genera.</title>
        <authorList>
            <person name="Sun Z."/>
            <person name="Harris H.M."/>
            <person name="McCann A."/>
            <person name="Guo C."/>
            <person name="Argimon S."/>
            <person name="Zhang W."/>
            <person name="Yang X."/>
            <person name="Jeffery I.B."/>
            <person name="Cooney J.C."/>
            <person name="Kagawa T.F."/>
            <person name="Liu W."/>
            <person name="Song Y."/>
            <person name="Salvetti E."/>
            <person name="Wrobel A."/>
            <person name="Rasinkangas P."/>
            <person name="Parkhill J."/>
            <person name="Rea M.C."/>
            <person name="O'Sullivan O."/>
            <person name="Ritari J."/>
            <person name="Douillard F.P."/>
            <person name="Paul Ross R."/>
            <person name="Yang R."/>
            <person name="Briner A.E."/>
            <person name="Felis G.E."/>
            <person name="de Vos W.M."/>
            <person name="Barrangou R."/>
            <person name="Klaenhammer T.R."/>
            <person name="Caufield P.W."/>
            <person name="Cui Y."/>
            <person name="Zhang H."/>
            <person name="O'Toole P.W."/>
        </authorList>
    </citation>
    <scope>NUCLEOTIDE SEQUENCE [LARGE SCALE GENOMIC DNA]</scope>
    <source>
        <strain evidence="2 3">DSM 20410</strain>
    </source>
</reference>
<dbReference type="RefSeq" id="WP_057743315.1">
    <property type="nucleotide sequence ID" value="NZ_BJLU01000001.1"/>
</dbReference>
<dbReference type="InterPro" id="IPR003797">
    <property type="entry name" value="DegV"/>
</dbReference>
<sequence length="281" mass="30024">MAQVKIVTDSTALISPEEVEKYGITVIPLSVMIDGTVYQDGVTIGREEFVEKMAEAKNLPSTSQPPLGVFTEAYERLAKDGSEIISIHLTKGLSGTVDAAQQAAMLVNADVTVLDSDFIDRAEGFQALAAAQLAQTGASKEEILAKIKEVHDKTQLYLTVAELDNLVKGGRLSKTAGFVAGLMNIQVGAHVVKGDIEVEVKGRGAKAIKKYINGIIEQMQAEPTGIKYINFAHVGIQEKIEELAKEVQEIFPDAGIQVFETSPTVATHAGPGALGISYEVN</sequence>
<dbReference type="InterPro" id="IPR050270">
    <property type="entry name" value="DegV_domain_contain"/>
</dbReference>
<dbReference type="Proteomes" id="UP000051992">
    <property type="component" value="Unassembled WGS sequence"/>
</dbReference>
<dbReference type="SUPFAM" id="SSF82549">
    <property type="entry name" value="DAK1/DegV-like"/>
    <property type="match status" value="1"/>
</dbReference>
<dbReference type="PATRIC" id="fig|1629.5.peg.23"/>
<dbReference type="NCBIfam" id="TIGR00762">
    <property type="entry name" value="DegV"/>
    <property type="match status" value="1"/>
</dbReference>
<dbReference type="GO" id="GO:0008289">
    <property type="term" value="F:lipid binding"/>
    <property type="evidence" value="ECO:0007669"/>
    <property type="project" value="UniProtKB-KW"/>
</dbReference>
<dbReference type="Pfam" id="PF02645">
    <property type="entry name" value="DegV"/>
    <property type="match status" value="1"/>
</dbReference>
<organism evidence="2 3">
    <name type="scientific">Weissella viridescens</name>
    <name type="common">Lactobacillus viridescens</name>
    <dbReference type="NCBI Taxonomy" id="1629"/>
    <lineage>
        <taxon>Bacteria</taxon>
        <taxon>Bacillati</taxon>
        <taxon>Bacillota</taxon>
        <taxon>Bacilli</taxon>
        <taxon>Lactobacillales</taxon>
        <taxon>Lactobacillaceae</taxon>
        <taxon>Weissella</taxon>
    </lineage>
</organism>
<dbReference type="InterPro" id="IPR043168">
    <property type="entry name" value="DegV_C"/>
</dbReference>
<name>A0A0R2H2C4_WEIVI</name>
<gene>
    <name evidence="2" type="ORF">IV50_GL000022</name>
</gene>
<protein>
    <submittedName>
        <fullName evidence="2">DegV family protein</fullName>
    </submittedName>
</protein>
<evidence type="ECO:0000313" key="3">
    <source>
        <dbReference type="Proteomes" id="UP000051992"/>
    </source>
</evidence>
<evidence type="ECO:0000313" key="2">
    <source>
        <dbReference type="EMBL" id="KRN46760.1"/>
    </source>
</evidence>
<dbReference type="PANTHER" id="PTHR33434">
    <property type="entry name" value="DEGV DOMAIN-CONTAINING PROTEIN DR_1986-RELATED"/>
    <property type="match status" value="1"/>
</dbReference>